<dbReference type="OrthoDB" id="42195at2759"/>
<evidence type="ECO:0000259" key="2">
    <source>
        <dbReference type="Pfam" id="PF00656"/>
    </source>
</evidence>
<gene>
    <name evidence="4" type="ORF">IV203_033255</name>
</gene>
<name>A0A9K3KL35_9STRA</name>
<evidence type="ECO:0000313" key="5">
    <source>
        <dbReference type="Proteomes" id="UP000693970"/>
    </source>
</evidence>
<feature type="domain" description="Peptidase C14 caspase" evidence="2">
    <location>
        <begin position="28"/>
        <end position="120"/>
    </location>
</feature>
<evidence type="ECO:0000313" key="4">
    <source>
        <dbReference type="EMBL" id="KAG7345724.1"/>
    </source>
</evidence>
<dbReference type="Pfam" id="PF20710">
    <property type="entry name" value="DUF6824"/>
    <property type="match status" value="1"/>
</dbReference>
<dbReference type="Proteomes" id="UP000693970">
    <property type="component" value="Unassembled WGS sequence"/>
</dbReference>
<reference evidence="4" key="1">
    <citation type="journal article" date="2021" name="Sci. Rep.">
        <title>Diploid genomic architecture of Nitzschia inconspicua, an elite biomass production diatom.</title>
        <authorList>
            <person name="Oliver A."/>
            <person name="Podell S."/>
            <person name="Pinowska A."/>
            <person name="Traller J.C."/>
            <person name="Smith S.R."/>
            <person name="McClure R."/>
            <person name="Beliaev A."/>
            <person name="Bohutskyi P."/>
            <person name="Hill E.A."/>
            <person name="Rabines A."/>
            <person name="Zheng H."/>
            <person name="Allen L.Z."/>
            <person name="Kuo A."/>
            <person name="Grigoriev I.V."/>
            <person name="Allen A.E."/>
            <person name="Hazlebeck D."/>
            <person name="Allen E.E."/>
        </authorList>
    </citation>
    <scope>NUCLEOTIDE SEQUENCE</scope>
    <source>
        <strain evidence="4">Hildebrandi</strain>
    </source>
</reference>
<dbReference type="Pfam" id="PF00656">
    <property type="entry name" value="Peptidase_C14"/>
    <property type="match status" value="2"/>
</dbReference>
<evidence type="ECO:0000259" key="3">
    <source>
        <dbReference type="Pfam" id="PF20710"/>
    </source>
</evidence>
<dbReference type="PANTHER" id="PTHR48104:SF30">
    <property type="entry name" value="METACASPASE-1"/>
    <property type="match status" value="1"/>
</dbReference>
<dbReference type="PANTHER" id="PTHR48104">
    <property type="entry name" value="METACASPASE-4"/>
    <property type="match status" value="1"/>
</dbReference>
<reference evidence="4" key="2">
    <citation type="submission" date="2021-04" db="EMBL/GenBank/DDBJ databases">
        <authorList>
            <person name="Podell S."/>
        </authorList>
    </citation>
    <scope>NUCLEOTIDE SEQUENCE</scope>
    <source>
        <strain evidence="4">Hildebrandi</strain>
    </source>
</reference>
<keyword evidence="5" id="KW-1185">Reference proteome</keyword>
<comment type="similarity">
    <text evidence="1">Belongs to the peptidase C14B family.</text>
</comment>
<dbReference type="EMBL" id="JAGRRH010000022">
    <property type="protein sequence ID" value="KAG7345724.1"/>
    <property type="molecule type" value="Genomic_DNA"/>
</dbReference>
<feature type="domain" description="DUF6824" evidence="3">
    <location>
        <begin position="751"/>
        <end position="834"/>
    </location>
</feature>
<dbReference type="InterPro" id="IPR050452">
    <property type="entry name" value="Metacaspase"/>
</dbReference>
<dbReference type="InterPro" id="IPR049227">
    <property type="entry name" value="DUF6824"/>
</dbReference>
<dbReference type="GO" id="GO:0005737">
    <property type="term" value="C:cytoplasm"/>
    <property type="evidence" value="ECO:0007669"/>
    <property type="project" value="TreeGrafter"/>
</dbReference>
<dbReference type="AlphaFoldDB" id="A0A9K3KL35"/>
<dbReference type="GO" id="GO:0006508">
    <property type="term" value="P:proteolysis"/>
    <property type="evidence" value="ECO:0007669"/>
    <property type="project" value="InterPro"/>
</dbReference>
<dbReference type="InterPro" id="IPR011600">
    <property type="entry name" value="Pept_C14_caspase"/>
</dbReference>
<evidence type="ECO:0000256" key="1">
    <source>
        <dbReference type="ARBA" id="ARBA00009005"/>
    </source>
</evidence>
<feature type="domain" description="Peptidase C14 caspase" evidence="2">
    <location>
        <begin position="139"/>
        <end position="292"/>
    </location>
</feature>
<dbReference type="GO" id="GO:0004197">
    <property type="term" value="F:cysteine-type endopeptidase activity"/>
    <property type="evidence" value="ECO:0007669"/>
    <property type="project" value="InterPro"/>
</dbReference>
<sequence length="873" mass="98113">MGRFLRKLKKRFNKPKIVDQDGAQRAFEDQKPDAMKADIRMISGCEDAQTSADVSNVHSFQLPNPAGRAGGACTSTLLRILYKDHQVPETKMSFTEVLEKMREDLSASGYTQFPQLTASNPIDVNTDFDLIPQSATGTHRAVMIGINYVGHDPGELSGCHNDVLNMKQYIMDVHGFKEENIVVLMDDGKHKMPTRANIMAAYRKVVSEAKDGDAIFLHYSGHGTKLHDDDNDEDDGFDEALVPVDFQEGAEMIRDDDLYETLIKPLPRGVHMVSLMDCCHSGTILDLPYIFKADGSTPSGMQLDDTVDLDALIQQFGGQAISFLQHWDPRLTKGSFEAEILPLFILRKRKWSTFCPKVSSLDSLSLQDVEGVTPRISESMIASQLNQLSLNERDFVLQDIHGVADLVEESPSFVQESLDKLQHKLTKAMLKDRQRNPKSPSACALAMQQCETKQCTSLSNYCRPSNHDFLLSFLRAEQFNVTKAVERIFRYFEEKRNLFGIDKLTRNIRLGDLDEETMSCLKCGRMQLLPTRDRAGRAVFLGVRKLQNTLVDENSLLRAFFYLGATAARDEDTQRKGVVIIQYSLDAEFASRSVIHGLGRVLRALPLRVASIHVCVNDMVVKAAATIASLLIGSSNTVRVRSHCGTDMEVQYALMTFGLNVNFPVSFPISPLGEVDLSGHVHFLEQRRLQEAMEIQSDAVSNVVLQSDHFLSSSSEPDAMILDPNSCDELRHKSKPWQTECSPIIVPGELDIIFGRGKGYQNHKGNVRYRHIVETKRPLYEALPTKKEKTQLIKDVVKSIYDGGGRFLRQDPLGRWIPIDQEVARDKVSHSFRNQKRLSQTKADGVVDKGQALNRIHSTERLDRDAKRARARD</sequence>
<comment type="caution">
    <text evidence="4">The sequence shown here is derived from an EMBL/GenBank/DDBJ whole genome shotgun (WGS) entry which is preliminary data.</text>
</comment>
<accession>A0A9K3KL35</accession>
<organism evidence="4 5">
    <name type="scientific">Nitzschia inconspicua</name>
    <dbReference type="NCBI Taxonomy" id="303405"/>
    <lineage>
        <taxon>Eukaryota</taxon>
        <taxon>Sar</taxon>
        <taxon>Stramenopiles</taxon>
        <taxon>Ochrophyta</taxon>
        <taxon>Bacillariophyta</taxon>
        <taxon>Bacillariophyceae</taxon>
        <taxon>Bacillariophycidae</taxon>
        <taxon>Bacillariales</taxon>
        <taxon>Bacillariaceae</taxon>
        <taxon>Nitzschia</taxon>
    </lineage>
</organism>
<protein>
    <submittedName>
        <fullName evidence="4">Caspase domain containing protein</fullName>
    </submittedName>
</protein>
<proteinExistence type="inferred from homology"/>